<evidence type="ECO:0000256" key="5">
    <source>
        <dbReference type="SAM" id="Phobius"/>
    </source>
</evidence>
<reference evidence="6 7" key="1">
    <citation type="submission" date="2016-10" db="EMBL/GenBank/DDBJ databases">
        <authorList>
            <person name="Varghese N."/>
            <person name="Submissions S."/>
        </authorList>
    </citation>
    <scope>NUCLEOTIDE SEQUENCE [LARGE SCALE GENOMIC DNA]</scope>
    <source>
        <strain evidence="7">YIM D21,KCTC 23444,ACCC 10710</strain>
    </source>
</reference>
<evidence type="ECO:0000256" key="4">
    <source>
        <dbReference type="ARBA" id="ARBA00023136"/>
    </source>
</evidence>
<feature type="transmembrane region" description="Helical" evidence="5">
    <location>
        <begin position="157"/>
        <end position="178"/>
    </location>
</feature>
<proteinExistence type="predicted"/>
<evidence type="ECO:0000256" key="1">
    <source>
        <dbReference type="ARBA" id="ARBA00004127"/>
    </source>
</evidence>
<dbReference type="OrthoDB" id="5506246at2"/>
<sequence>MKDRSPERVPRTAGLRETVGKYLPDLILGANDGIITTLAVVSSVEGADLSVRVILILGFANLVADGLSMGASNILSRRSRVGEGALPSITRAGRYGAATFLGFVIFGLVPLLAYLLPGVGIDRFLLATGLALTTLFLVGAGRAIFTGRNWLMSGAEMLILGTLAAGAAYGIGMLGAAFTGSL</sequence>
<evidence type="ECO:0000256" key="3">
    <source>
        <dbReference type="ARBA" id="ARBA00022989"/>
    </source>
</evidence>
<keyword evidence="2 5" id="KW-0812">Transmembrane</keyword>
<dbReference type="GO" id="GO:0012505">
    <property type="term" value="C:endomembrane system"/>
    <property type="evidence" value="ECO:0007669"/>
    <property type="project" value="UniProtKB-SubCell"/>
</dbReference>
<dbReference type="EMBL" id="FOMS01000003">
    <property type="protein sequence ID" value="SFD84937.1"/>
    <property type="molecule type" value="Genomic_DNA"/>
</dbReference>
<evidence type="ECO:0000313" key="7">
    <source>
        <dbReference type="Proteomes" id="UP000325289"/>
    </source>
</evidence>
<keyword evidence="7" id="KW-1185">Reference proteome</keyword>
<feature type="transmembrane region" description="Helical" evidence="5">
    <location>
        <begin position="123"/>
        <end position="145"/>
    </location>
</feature>
<feature type="transmembrane region" description="Helical" evidence="5">
    <location>
        <begin position="53"/>
        <end position="75"/>
    </location>
</feature>
<keyword evidence="4 5" id="KW-0472">Membrane</keyword>
<dbReference type="Pfam" id="PF01988">
    <property type="entry name" value="VIT1"/>
    <property type="match status" value="2"/>
</dbReference>
<dbReference type="GO" id="GO:0005384">
    <property type="term" value="F:manganese ion transmembrane transporter activity"/>
    <property type="evidence" value="ECO:0007669"/>
    <property type="project" value="InterPro"/>
</dbReference>
<dbReference type="Proteomes" id="UP000325289">
    <property type="component" value="Unassembled WGS sequence"/>
</dbReference>
<feature type="transmembrane region" description="Helical" evidence="5">
    <location>
        <begin position="95"/>
        <end position="117"/>
    </location>
</feature>
<dbReference type="PANTHER" id="PTHR31851">
    <property type="entry name" value="FE(2+)/MN(2+) TRANSPORTER PCL1"/>
    <property type="match status" value="1"/>
</dbReference>
<dbReference type="InterPro" id="IPR008217">
    <property type="entry name" value="Ccc1_fam"/>
</dbReference>
<gene>
    <name evidence="6" type="ORF">SAMN04515678_103334</name>
</gene>
<dbReference type="GO" id="GO:0030026">
    <property type="term" value="P:intracellular manganese ion homeostasis"/>
    <property type="evidence" value="ECO:0007669"/>
    <property type="project" value="InterPro"/>
</dbReference>
<organism evidence="6 7">
    <name type="scientific">Roseivivax sediminis</name>
    <dbReference type="NCBI Taxonomy" id="936889"/>
    <lineage>
        <taxon>Bacteria</taxon>
        <taxon>Pseudomonadati</taxon>
        <taxon>Pseudomonadota</taxon>
        <taxon>Alphaproteobacteria</taxon>
        <taxon>Rhodobacterales</taxon>
        <taxon>Roseobacteraceae</taxon>
        <taxon>Roseivivax</taxon>
    </lineage>
</organism>
<name>A0A1I1VPI7_9RHOB</name>
<dbReference type="RefSeq" id="WP_149755218.1">
    <property type="nucleotide sequence ID" value="NZ_FOMS01000003.1"/>
</dbReference>
<comment type="subcellular location">
    <subcellularLocation>
        <location evidence="1">Endomembrane system</location>
        <topology evidence="1">Multi-pass membrane protein</topology>
    </subcellularLocation>
</comment>
<accession>A0A1I1VPI7</accession>
<keyword evidence="3 5" id="KW-1133">Transmembrane helix</keyword>
<evidence type="ECO:0000256" key="2">
    <source>
        <dbReference type="ARBA" id="ARBA00022692"/>
    </source>
</evidence>
<dbReference type="AlphaFoldDB" id="A0A1I1VPI7"/>
<protein>
    <submittedName>
        <fullName evidence="6">VIT family protein</fullName>
    </submittedName>
</protein>
<evidence type="ECO:0000313" key="6">
    <source>
        <dbReference type="EMBL" id="SFD84937.1"/>
    </source>
</evidence>